<dbReference type="PANTHER" id="PTHR46888">
    <property type="entry name" value="ZINC KNUCKLE DOMAINCONTAINING PROTEIN-RELATED"/>
    <property type="match status" value="1"/>
</dbReference>
<dbReference type="PANTHER" id="PTHR46888:SF13">
    <property type="entry name" value="RIBONUCLEASE H"/>
    <property type="match status" value="1"/>
</dbReference>
<keyword evidence="2" id="KW-1185">Reference proteome</keyword>
<gene>
    <name evidence="1" type="ORF">OCTVUL_1B021086</name>
</gene>
<proteinExistence type="predicted"/>
<dbReference type="Proteomes" id="UP001162480">
    <property type="component" value="Chromosome 12"/>
</dbReference>
<accession>A0AA36BB28</accession>
<name>A0AA36BB28_OCTVU</name>
<dbReference type="AlphaFoldDB" id="A0AA36BB28"/>
<sequence>MLTSLGKEVLIKGITAECDSIPLYRVHLDCKYVIGPVAVGLVTTLPIDGVDLLLGNDIVGNKVYAVPIVLSKPETDHETEKLETLYPGIFPECAMTRSQTKAMNREASISPSTEESNISSVNDGNIALSNTFLVDLNSGGEEPTYPNEAEFKADKKTLILKQKEYCSLSKLYTRAFSEKLPICFYLHDGVLMRKWRPCDVPVSDHWQVSEQNVVPKEYRLDIMNLAHDIPLTGHLGV</sequence>
<evidence type="ECO:0000313" key="2">
    <source>
        <dbReference type="Proteomes" id="UP001162480"/>
    </source>
</evidence>
<evidence type="ECO:0000313" key="1">
    <source>
        <dbReference type="EMBL" id="CAI9731146.1"/>
    </source>
</evidence>
<protein>
    <submittedName>
        <fullName evidence="1">Uncharacterized protein</fullName>
    </submittedName>
</protein>
<organism evidence="1 2">
    <name type="scientific">Octopus vulgaris</name>
    <name type="common">Common octopus</name>
    <dbReference type="NCBI Taxonomy" id="6645"/>
    <lineage>
        <taxon>Eukaryota</taxon>
        <taxon>Metazoa</taxon>
        <taxon>Spiralia</taxon>
        <taxon>Lophotrochozoa</taxon>
        <taxon>Mollusca</taxon>
        <taxon>Cephalopoda</taxon>
        <taxon>Coleoidea</taxon>
        <taxon>Octopodiformes</taxon>
        <taxon>Octopoda</taxon>
        <taxon>Incirrata</taxon>
        <taxon>Octopodidae</taxon>
        <taxon>Octopus</taxon>
    </lineage>
</organism>
<reference evidence="1" key="1">
    <citation type="submission" date="2023-08" db="EMBL/GenBank/DDBJ databases">
        <authorList>
            <person name="Alioto T."/>
            <person name="Alioto T."/>
            <person name="Gomez Garrido J."/>
        </authorList>
    </citation>
    <scope>NUCLEOTIDE SEQUENCE</scope>
</reference>
<dbReference type="EMBL" id="OX597825">
    <property type="protein sequence ID" value="CAI9731146.1"/>
    <property type="molecule type" value="Genomic_DNA"/>
</dbReference>